<organism evidence="4 5">
    <name type="scientific">Oceanibaculum indicum</name>
    <dbReference type="NCBI Taxonomy" id="526216"/>
    <lineage>
        <taxon>Bacteria</taxon>
        <taxon>Pseudomonadati</taxon>
        <taxon>Pseudomonadota</taxon>
        <taxon>Alphaproteobacteria</taxon>
        <taxon>Rhodospirillales</taxon>
        <taxon>Oceanibaculaceae</taxon>
        <taxon>Oceanibaculum</taxon>
    </lineage>
</organism>
<protein>
    <submittedName>
        <fullName evidence="4">4'-phosphopantetheinyl transferase</fullName>
    </submittedName>
</protein>
<evidence type="ECO:0000256" key="1">
    <source>
        <dbReference type="ARBA" id="ARBA00010990"/>
    </source>
</evidence>
<dbReference type="Proteomes" id="UP000277424">
    <property type="component" value="Unassembled WGS sequence"/>
</dbReference>
<dbReference type="GO" id="GO:0008897">
    <property type="term" value="F:holo-[acyl-carrier-protein] synthase activity"/>
    <property type="evidence" value="ECO:0007669"/>
    <property type="project" value="InterPro"/>
</dbReference>
<comment type="similarity">
    <text evidence="1">Belongs to the P-Pant transferase superfamily. Gsp/Sfp/HetI/AcpT family.</text>
</comment>
<dbReference type="GO" id="GO:0000287">
    <property type="term" value="F:magnesium ion binding"/>
    <property type="evidence" value="ECO:0007669"/>
    <property type="project" value="InterPro"/>
</dbReference>
<evidence type="ECO:0000313" key="5">
    <source>
        <dbReference type="Proteomes" id="UP000277424"/>
    </source>
</evidence>
<comment type="caution">
    <text evidence="4">The sequence shown here is derived from an EMBL/GenBank/DDBJ whole genome shotgun (WGS) entry which is preliminary data.</text>
</comment>
<dbReference type="GO" id="GO:0005829">
    <property type="term" value="C:cytosol"/>
    <property type="evidence" value="ECO:0007669"/>
    <property type="project" value="TreeGrafter"/>
</dbReference>
<dbReference type="OrthoDB" id="9808281at2"/>
<dbReference type="InterPro" id="IPR050559">
    <property type="entry name" value="P-Pant_transferase_sf"/>
</dbReference>
<accession>A0A420WHD4</accession>
<proteinExistence type="inferred from homology"/>
<dbReference type="PANTHER" id="PTHR12215:SF10">
    <property type="entry name" value="L-AMINOADIPATE-SEMIALDEHYDE DEHYDROGENASE-PHOSPHOPANTETHEINYL TRANSFERASE"/>
    <property type="match status" value="1"/>
</dbReference>
<evidence type="ECO:0000313" key="4">
    <source>
        <dbReference type="EMBL" id="RKQ70418.1"/>
    </source>
</evidence>
<sequence>MFPEDSLNIKENGDKALVRWLPVADIAEADWPRLSALLPAEEQARAQRFHFRRDWESYTAAHALLRGTLSLLSAAAGLRVAPPDWRFSIGDHGKPEPVLPAEAPPFRVNLSHTRGLAAVAVALDREIGVDVEWLDRTNLTIDLADRFFAPAECAQLVGLDAEAEKDALFAFWTLKEAYIKAVGMGLALPLGAFAYTLDPLSIAFDERIQDDPASWYFRRLRPTEGHVLALALRHEAPERATLDAAPADLAALMRLAQ</sequence>
<dbReference type="PANTHER" id="PTHR12215">
    <property type="entry name" value="PHOSPHOPANTETHEINE TRANSFERASE"/>
    <property type="match status" value="1"/>
</dbReference>
<feature type="domain" description="4'-phosphopantetheinyl transferase" evidence="3">
    <location>
        <begin position="127"/>
        <end position="230"/>
    </location>
</feature>
<evidence type="ECO:0000259" key="3">
    <source>
        <dbReference type="Pfam" id="PF01648"/>
    </source>
</evidence>
<dbReference type="InterPro" id="IPR037143">
    <property type="entry name" value="4-PPantetheinyl_Trfase_dom_sf"/>
</dbReference>
<name>A0A420WHD4_9PROT</name>
<dbReference type="InterPro" id="IPR008278">
    <property type="entry name" value="4-PPantetheinyl_Trfase_dom"/>
</dbReference>
<dbReference type="Pfam" id="PF01648">
    <property type="entry name" value="ACPS"/>
    <property type="match status" value="1"/>
</dbReference>
<evidence type="ECO:0000256" key="2">
    <source>
        <dbReference type="ARBA" id="ARBA00022679"/>
    </source>
</evidence>
<dbReference type="Gene3D" id="3.90.470.20">
    <property type="entry name" value="4'-phosphopantetheinyl transferase domain"/>
    <property type="match status" value="2"/>
</dbReference>
<reference evidence="4 5" key="1">
    <citation type="submission" date="2018-10" db="EMBL/GenBank/DDBJ databases">
        <title>Comparative analysis of microorganisms from saline springs in Andes Mountain Range, Colombia.</title>
        <authorList>
            <person name="Rubin E."/>
        </authorList>
    </citation>
    <scope>NUCLEOTIDE SEQUENCE [LARGE SCALE GENOMIC DNA]</scope>
    <source>
        <strain evidence="4 5">USBA 36</strain>
    </source>
</reference>
<dbReference type="GO" id="GO:0019878">
    <property type="term" value="P:lysine biosynthetic process via aminoadipic acid"/>
    <property type="evidence" value="ECO:0007669"/>
    <property type="project" value="TreeGrafter"/>
</dbReference>
<dbReference type="AlphaFoldDB" id="A0A420WHD4"/>
<dbReference type="SUPFAM" id="SSF56214">
    <property type="entry name" value="4'-phosphopantetheinyl transferase"/>
    <property type="match status" value="2"/>
</dbReference>
<gene>
    <name evidence="4" type="ORF">BCL74_2366</name>
</gene>
<keyword evidence="2 4" id="KW-0808">Transferase</keyword>
<dbReference type="EMBL" id="RBIG01000002">
    <property type="protein sequence ID" value="RKQ70418.1"/>
    <property type="molecule type" value="Genomic_DNA"/>
</dbReference>